<dbReference type="SUPFAM" id="SSF52058">
    <property type="entry name" value="L domain-like"/>
    <property type="match status" value="1"/>
</dbReference>
<dbReference type="STRING" id="286115.A0A507DQF1"/>
<dbReference type="VEuPathDB" id="FungiDB:SeMB42_g00790"/>
<dbReference type="InterPro" id="IPR032675">
    <property type="entry name" value="LRR_dom_sf"/>
</dbReference>
<evidence type="ECO:0000256" key="1">
    <source>
        <dbReference type="ARBA" id="ARBA00022614"/>
    </source>
</evidence>
<feature type="coiled-coil region" evidence="3">
    <location>
        <begin position="1052"/>
        <end position="1125"/>
    </location>
</feature>
<dbReference type="EMBL" id="QEAN01000017">
    <property type="protein sequence ID" value="TPX53407.1"/>
    <property type="molecule type" value="Genomic_DNA"/>
</dbReference>
<feature type="region of interest" description="Disordered" evidence="4">
    <location>
        <begin position="309"/>
        <end position="351"/>
    </location>
</feature>
<keyword evidence="1" id="KW-0433">Leucine-rich repeat</keyword>
<comment type="caution">
    <text evidence="6">The sequence shown here is derived from an EMBL/GenBank/DDBJ whole genome shotgun (WGS) entry which is preliminary data.</text>
</comment>
<dbReference type="Proteomes" id="UP000320475">
    <property type="component" value="Unassembled WGS sequence"/>
</dbReference>
<dbReference type="SMART" id="SM00365">
    <property type="entry name" value="LRR_SD22"/>
    <property type="match status" value="3"/>
</dbReference>
<dbReference type="OrthoDB" id="7451790at2759"/>
<dbReference type="PANTHER" id="PTHR15454:SF34">
    <property type="entry name" value="LEUCINE-RICH REPEAT AND COILED-COIL DOMAIN-CONTAINING PROTEIN 1"/>
    <property type="match status" value="1"/>
</dbReference>
<name>A0A507DQF1_9FUNG</name>
<feature type="region of interest" description="Disordered" evidence="4">
    <location>
        <begin position="412"/>
        <end position="439"/>
    </location>
</feature>
<evidence type="ECO:0008006" key="9">
    <source>
        <dbReference type="Google" id="ProtNLM"/>
    </source>
</evidence>
<evidence type="ECO:0000313" key="5">
    <source>
        <dbReference type="EMBL" id="TPX51481.1"/>
    </source>
</evidence>
<evidence type="ECO:0000256" key="3">
    <source>
        <dbReference type="SAM" id="Coils"/>
    </source>
</evidence>
<dbReference type="EMBL" id="QEAM01000004">
    <property type="protein sequence ID" value="TPX51481.1"/>
    <property type="molecule type" value="Genomic_DNA"/>
</dbReference>
<evidence type="ECO:0000313" key="8">
    <source>
        <dbReference type="Proteomes" id="UP000320475"/>
    </source>
</evidence>
<dbReference type="AlphaFoldDB" id="A0A507DQF1"/>
<sequence>MSWSVSTMTEISRVDCNISTLRDLLPVIRKSFTGTATSSQSANIKALHLHSNRIKSLDRDVLNLVGRLTTLDVSSNYIEKLEGLEGMTLLIDLNLANNKIKRIEGLKSLQNLRRLNLSFNRIKTLEGMVELHGDHYSLMSLDLKGNELEHADQLAYIAGCTHLRDISLNTEGYSTRVNPICKAQDYSRAMVFSMLPQLVIVDGQDDSANPKSSEELFSDLPDISKYQSFLNDFDLISQPIQPIIPSTSISKPTLKTTPAIDSALARYRRPASAKSGCGTPPTIMPSNRSLLDERLDRLESRLDDILKASRENIAPQPSQPTAPILPQSPPRAEPPALTSSKPNPLPSTPASDRLTRLEIILDQLLSRFEGPEALAREVLKTPSIEKNTSKTMDHDRLESLESQMSTLVEFLTGKRKPASPPKKSNMHRPGDDESDDVIDGQTSEADFTVSVIRDSKNCNSSKKLPVPSKGGGLASKSSKTKLQPDFSASNAKLLSALDNEEKRLKESEAKALSEIQLLNENMRIQTDRADTAEAKLKEQHGELEVAKKGVEEAKGLSVKVTELEQIVAELNTKLSFQITATIENERKATEASIALAMVEAQLKKKETECEASKKICCDVEIALSNAESQLRASEADKTRVSVRFVKEREQSKVRIAQVRRENDIYQNTIKQLQREVSGLQAQLSTRDGNLQRQLQDSYNNHAQELDSVVTSATMQLMDRHKDEVDRLMRNLANTREAYMALEEEYRKGLKDERAKTQEAQLALQDANRKLNEQTAIISEVSRKETEMTAMIRDLTSLVKEQKARIADLTDKNQLSFSVFEEQMRTLESKLKNAQKAKAEMKNAQKESAASHSEHVARKAALEAAEAERTRLTSELANQTATFQQEKSRLDARVKQLEDEKARIEKQFEADEQALRVKNKMLDDQNETIRTLKHNLENKSREHQLLAGDVSKREGKLEEQLSIEHQANRDMRRELDAQEKLVEQLQSLAEEYRQERDTLRKEYVEVSRRLKERNDSIQKIEEEVTRVRTVFKAKEDKLIKEKEMAIKAREKSMDDLRLSYETQSSRLALLEREREGMAQSIMSLQRKVEEATLEKKQHESEMRVLLTEMDRQKQKMEARMAKLRVAVQEDT</sequence>
<feature type="region of interest" description="Disordered" evidence="4">
    <location>
        <begin position="266"/>
        <end position="289"/>
    </location>
</feature>
<dbReference type="PANTHER" id="PTHR15454">
    <property type="entry name" value="NISCHARIN RELATED"/>
    <property type="match status" value="1"/>
</dbReference>
<evidence type="ECO:0000256" key="4">
    <source>
        <dbReference type="SAM" id="MobiDB-lite"/>
    </source>
</evidence>
<dbReference type="InterPro" id="IPR001611">
    <property type="entry name" value="Leu-rich_rpt"/>
</dbReference>
<dbReference type="PROSITE" id="PS51450">
    <property type="entry name" value="LRR"/>
    <property type="match status" value="3"/>
</dbReference>
<accession>A0A507DQF1</accession>
<proteinExistence type="predicted"/>
<evidence type="ECO:0000313" key="7">
    <source>
        <dbReference type="Proteomes" id="UP000317494"/>
    </source>
</evidence>
<keyword evidence="7" id="KW-1185">Reference proteome</keyword>
<feature type="region of interest" description="Disordered" evidence="4">
    <location>
        <begin position="835"/>
        <end position="865"/>
    </location>
</feature>
<dbReference type="Gene3D" id="3.80.10.10">
    <property type="entry name" value="Ribonuclease Inhibitor"/>
    <property type="match status" value="2"/>
</dbReference>
<keyword evidence="2" id="KW-0677">Repeat</keyword>
<protein>
    <recommendedName>
        <fullName evidence="9">U2A'/phosphoprotein 32 family A C-terminal domain-containing protein</fullName>
    </recommendedName>
</protein>
<feature type="compositionally biased region" description="Basic and acidic residues" evidence="4">
    <location>
        <begin position="851"/>
        <end position="865"/>
    </location>
</feature>
<evidence type="ECO:0000256" key="2">
    <source>
        <dbReference type="ARBA" id="ARBA00022737"/>
    </source>
</evidence>
<feature type="coiled-coil region" evidence="3">
    <location>
        <begin position="655"/>
        <end position="682"/>
    </location>
</feature>
<keyword evidence="3" id="KW-0175">Coiled coil</keyword>
<feature type="region of interest" description="Disordered" evidence="4">
    <location>
        <begin position="458"/>
        <end position="481"/>
    </location>
</feature>
<organism evidence="6 7">
    <name type="scientific">Synchytrium endobioticum</name>
    <dbReference type="NCBI Taxonomy" id="286115"/>
    <lineage>
        <taxon>Eukaryota</taxon>
        <taxon>Fungi</taxon>
        <taxon>Fungi incertae sedis</taxon>
        <taxon>Chytridiomycota</taxon>
        <taxon>Chytridiomycota incertae sedis</taxon>
        <taxon>Chytridiomycetes</taxon>
        <taxon>Synchytriales</taxon>
        <taxon>Synchytriaceae</taxon>
        <taxon>Synchytrium</taxon>
    </lineage>
</organism>
<feature type="coiled-coil region" evidence="3">
    <location>
        <begin position="490"/>
        <end position="615"/>
    </location>
</feature>
<feature type="coiled-coil region" evidence="3">
    <location>
        <begin position="967"/>
        <end position="1022"/>
    </location>
</feature>
<dbReference type="GO" id="GO:0005737">
    <property type="term" value="C:cytoplasm"/>
    <property type="evidence" value="ECO:0007669"/>
    <property type="project" value="TreeGrafter"/>
</dbReference>
<dbReference type="InterPro" id="IPR025875">
    <property type="entry name" value="Leu-rich_rpt_4"/>
</dbReference>
<feature type="compositionally biased region" description="Basic and acidic residues" evidence="4">
    <location>
        <begin position="835"/>
        <end position="844"/>
    </location>
</feature>
<dbReference type="Proteomes" id="UP000317494">
    <property type="component" value="Unassembled WGS sequence"/>
</dbReference>
<reference evidence="7 8" key="1">
    <citation type="journal article" date="2019" name="Sci. Rep.">
        <title>Comparative genomics of chytrid fungi reveal insights into the obligate biotrophic and pathogenic lifestyle of Synchytrium endobioticum.</title>
        <authorList>
            <person name="van de Vossenberg B.T.L.H."/>
            <person name="Warris S."/>
            <person name="Nguyen H.D.T."/>
            <person name="van Gent-Pelzer M.P.E."/>
            <person name="Joly D.L."/>
            <person name="van de Geest H.C."/>
            <person name="Bonants P.J.M."/>
            <person name="Smith D.S."/>
            <person name="Levesque C.A."/>
            <person name="van der Lee T.A.J."/>
        </authorList>
    </citation>
    <scope>NUCLEOTIDE SEQUENCE [LARGE SCALE GENOMIC DNA]</scope>
    <source>
        <strain evidence="5 8">LEV6574</strain>
        <strain evidence="6 7">MB42</strain>
    </source>
</reference>
<evidence type="ECO:0000313" key="6">
    <source>
        <dbReference type="EMBL" id="TPX53407.1"/>
    </source>
</evidence>
<gene>
    <name evidence="5" type="ORF">SeLEV6574_g00288</name>
    <name evidence="6" type="ORF">SeMB42_g00790</name>
</gene>
<dbReference type="Pfam" id="PF12799">
    <property type="entry name" value="LRR_4"/>
    <property type="match status" value="1"/>
</dbReference>